<reference evidence="3" key="1">
    <citation type="submission" date="2020-06" db="EMBL/GenBank/DDBJ databases">
        <authorList>
            <consortium name="Plant Systems Biology data submission"/>
        </authorList>
    </citation>
    <scope>NUCLEOTIDE SEQUENCE</scope>
    <source>
        <strain evidence="3">D6</strain>
    </source>
</reference>
<feature type="compositionally biased region" description="Low complexity" evidence="1">
    <location>
        <begin position="456"/>
        <end position="471"/>
    </location>
</feature>
<accession>A0A9N8HU49</accession>
<dbReference type="Proteomes" id="UP001153069">
    <property type="component" value="Unassembled WGS sequence"/>
</dbReference>
<sequence>MDLDTFSGDHYRNSTCMATIQDDLKVAYVKDAPHYEVHQGDKNPEMEAEVAKKRGKVRDWGYCYIKEPKSDCCTVQVLLPCLSQVLLEQAMSSEKDKDQQQSQEETPYKLVMDQDQRKFTEWDAIFGQGGRANQIRSGSRFRQLIVKHSDAYSSIPARDSTSKHKFVYQQVVNPLKEKGGRFFCLEGGNIKMLDLQIKTDARVMMTKLQQALRDERKRTRAQMRQKAAKNAANNEVPSKAGPYDTVFGQHAAAKKARQGSVFEKLISSLCDTYFAMDKQYNQHAPYTKYDFCREQVVKPLLAQGGRFFYIKGGELAELKYHENADCKVIMARIQQSFDLELKRRNQIANSPHQHHSKDAIRVANFHQRNLPSTGSPGTQQQQASATSSIYTSAANTNNNQPMEILSNFSSSFGNNKTAVDANGHPVIGATDTAMEALREACQPYKGTGRPDGALSNTNNNNKSANDENNQNMSDAPRYNRHDLGEDYGKLYTKKDTFFGSALEHYHQKSDFCAMITQHCSAYTSVATDDFRTRQEFVFAKIMEPLLENEGRFFILQEGVMKELDLYDEIDCRILLTSIQQAFFDENKRRKQRNKAAAAAAAGKSEGGDNKDKDPKKSSTGNTGSSTANGNNSSKPSSTSTTNKTEESGGGGEEEEETDDEDDGMFSDAEENTVQPVMGIDEESMHSLFANLRDKIQLTV</sequence>
<evidence type="ECO:0000259" key="2">
    <source>
        <dbReference type="Pfam" id="PF20710"/>
    </source>
</evidence>
<dbReference type="AlphaFoldDB" id="A0A9N8HU49"/>
<comment type="caution">
    <text evidence="3">The sequence shown here is derived from an EMBL/GenBank/DDBJ whole genome shotgun (WGS) entry which is preliminary data.</text>
</comment>
<keyword evidence="4" id="KW-1185">Reference proteome</keyword>
<feature type="compositionally biased region" description="Polar residues" evidence="1">
    <location>
        <begin position="368"/>
        <end position="377"/>
    </location>
</feature>
<feature type="domain" description="DUF6824" evidence="2">
    <location>
        <begin position="123"/>
        <end position="214"/>
    </location>
</feature>
<feature type="compositionally biased region" description="Low complexity" evidence="1">
    <location>
        <begin position="378"/>
        <end position="387"/>
    </location>
</feature>
<feature type="compositionally biased region" description="Low complexity" evidence="1">
    <location>
        <begin position="617"/>
        <end position="642"/>
    </location>
</feature>
<evidence type="ECO:0000313" key="4">
    <source>
        <dbReference type="Proteomes" id="UP001153069"/>
    </source>
</evidence>
<evidence type="ECO:0000313" key="3">
    <source>
        <dbReference type="EMBL" id="CAB9525971.1"/>
    </source>
</evidence>
<dbReference type="Pfam" id="PF20710">
    <property type="entry name" value="DUF6824"/>
    <property type="match status" value="1"/>
</dbReference>
<feature type="compositionally biased region" description="Basic and acidic residues" evidence="1">
    <location>
        <begin position="605"/>
        <end position="616"/>
    </location>
</feature>
<name>A0A9N8HU49_9STRA</name>
<feature type="compositionally biased region" description="Acidic residues" evidence="1">
    <location>
        <begin position="651"/>
        <end position="670"/>
    </location>
</feature>
<feature type="region of interest" description="Disordered" evidence="1">
    <location>
        <begin position="443"/>
        <end position="479"/>
    </location>
</feature>
<feature type="region of interest" description="Disordered" evidence="1">
    <location>
        <begin position="368"/>
        <end position="387"/>
    </location>
</feature>
<dbReference type="InterPro" id="IPR049227">
    <property type="entry name" value="DUF6824"/>
</dbReference>
<protein>
    <recommendedName>
        <fullName evidence="2">DUF6824 domain-containing protein</fullName>
    </recommendedName>
</protein>
<dbReference type="EMBL" id="CAICTM010001754">
    <property type="protein sequence ID" value="CAB9525971.1"/>
    <property type="molecule type" value="Genomic_DNA"/>
</dbReference>
<proteinExistence type="predicted"/>
<feature type="region of interest" description="Disordered" evidence="1">
    <location>
        <begin position="593"/>
        <end position="673"/>
    </location>
</feature>
<evidence type="ECO:0000256" key="1">
    <source>
        <dbReference type="SAM" id="MobiDB-lite"/>
    </source>
</evidence>
<gene>
    <name evidence="3" type="ORF">SEMRO_1756_G295660.1</name>
</gene>
<organism evidence="3 4">
    <name type="scientific">Seminavis robusta</name>
    <dbReference type="NCBI Taxonomy" id="568900"/>
    <lineage>
        <taxon>Eukaryota</taxon>
        <taxon>Sar</taxon>
        <taxon>Stramenopiles</taxon>
        <taxon>Ochrophyta</taxon>
        <taxon>Bacillariophyta</taxon>
        <taxon>Bacillariophyceae</taxon>
        <taxon>Bacillariophycidae</taxon>
        <taxon>Naviculales</taxon>
        <taxon>Naviculaceae</taxon>
        <taxon>Seminavis</taxon>
    </lineage>
</organism>